<dbReference type="KEGG" id="bmh:BMWSH_p10008"/>
<protein>
    <submittedName>
        <fullName evidence="1">Uncharacterized protein</fullName>
    </submittedName>
</protein>
<proteinExistence type="predicted"/>
<dbReference type="EMBL" id="CP003018">
    <property type="protein sequence ID" value="AEN92072.1"/>
    <property type="molecule type" value="Genomic_DNA"/>
</dbReference>
<evidence type="ECO:0000313" key="2">
    <source>
        <dbReference type="Proteomes" id="UP000001283"/>
    </source>
</evidence>
<gene>
    <name evidence="1" type="ORF">BMWSH_p10008</name>
</gene>
<sequence>MPKKRGKKRPDNQGCNIAICQVLSENFNVTKNFGWRLVVEIEGSSGFNDLFTIASVDLTKCQVSIEKNGINEILSCKELESFVSYEIQRDTGVTGGVISIPCNILCNLLKFNLDQQNNNGWGKADAFTIFFNGLPPVVLTEVDLARCEVTVNEDPITRSCADIANTWTSFQIHQ</sequence>
<name>A0A8D3X6Q6_PRIMW</name>
<keyword evidence="1" id="KW-0614">Plasmid</keyword>
<reference evidence="1 2" key="1">
    <citation type="journal article" date="2011" name="J. Bacteriol.">
        <title>Complete genome sequence of the industrial strain Bacillus megaterium WSH-002.</title>
        <authorList>
            <person name="Liu L."/>
            <person name="Li Y."/>
            <person name="Zhang J."/>
            <person name="Zou W."/>
            <person name="Zhou Z."/>
            <person name="Liu J."/>
            <person name="Li X."/>
            <person name="Wang L."/>
            <person name="Chen J."/>
        </authorList>
    </citation>
    <scope>NUCLEOTIDE SEQUENCE [LARGE SCALE GENOMIC DNA]</scope>
    <source>
        <strain evidence="2">WSH-002</strain>
        <plasmid evidence="1">WSH-002_p1</plasmid>
    </source>
</reference>
<accession>A0A8D3X6Q6</accession>
<evidence type="ECO:0000313" key="1">
    <source>
        <dbReference type="EMBL" id="AEN92072.1"/>
    </source>
</evidence>
<geneLocation type="plasmid" evidence="1 2">
    <name>WSH-002_p1</name>
</geneLocation>
<dbReference type="Proteomes" id="UP000001283">
    <property type="component" value="Plasmid WSH-002_p1"/>
</dbReference>
<dbReference type="AlphaFoldDB" id="A0A8D3X6Q6"/>
<organism evidence="1 2">
    <name type="scientific">Priestia megaterium (strain WSH-002)</name>
    <name type="common">Bacillus megaterium</name>
    <dbReference type="NCBI Taxonomy" id="1006007"/>
    <lineage>
        <taxon>Bacteria</taxon>
        <taxon>Bacillati</taxon>
        <taxon>Bacillota</taxon>
        <taxon>Bacilli</taxon>
        <taxon>Bacillales</taxon>
        <taxon>Bacillaceae</taxon>
        <taxon>Priestia</taxon>
    </lineage>
</organism>